<protein>
    <submittedName>
        <fullName evidence="1">Uncharacterized protein</fullName>
    </submittedName>
</protein>
<comment type="caution">
    <text evidence="1">The sequence shown here is derived from an EMBL/GenBank/DDBJ whole genome shotgun (WGS) entry which is preliminary data.</text>
</comment>
<organism evidence="1 2">
    <name type="scientific">Pyropia yezoensis</name>
    <name type="common">Susabi-nori</name>
    <name type="synonym">Porphyra yezoensis</name>
    <dbReference type="NCBI Taxonomy" id="2788"/>
    <lineage>
        <taxon>Eukaryota</taxon>
        <taxon>Rhodophyta</taxon>
        <taxon>Bangiophyceae</taxon>
        <taxon>Bangiales</taxon>
        <taxon>Bangiaceae</taxon>
        <taxon>Pyropia</taxon>
    </lineage>
</organism>
<proteinExistence type="predicted"/>
<evidence type="ECO:0000313" key="1">
    <source>
        <dbReference type="EMBL" id="KAK1860372.1"/>
    </source>
</evidence>
<accession>A0ACC3BR49</accession>
<reference evidence="1" key="1">
    <citation type="submission" date="2019-11" db="EMBL/GenBank/DDBJ databases">
        <title>Nori genome reveals adaptations in red seaweeds to the harsh intertidal environment.</title>
        <authorList>
            <person name="Wang D."/>
            <person name="Mao Y."/>
        </authorList>
    </citation>
    <scope>NUCLEOTIDE SEQUENCE</scope>
    <source>
        <tissue evidence="1">Gametophyte</tissue>
    </source>
</reference>
<sequence>MQNRATHAPREPTRTAYRRWAAAWSTGVQRRGGGGGGGGEEEEEPCGESPHAPVHCTPGGGGPRPAGTSADLHGAPGAAGGGGRGGGEVRNGGGGAAARRGVGYPRRRGGQGAGAAARGGAAPLHPPPPPSPPRRAPPPPPPPPTSTPPGPRVCAASIPRGDGTRGTRVPHGGCRVWDAAPPRRHPPPLCRLPGKRKRTQPDAPPSRGGGREGRGRPLPPAPPTRCGGPPLRQQRGAAAPTRGGRACQHDGCARRRRHRR</sequence>
<name>A0ACC3BR49_PYRYE</name>
<dbReference type="Proteomes" id="UP000798662">
    <property type="component" value="Chromosome 1"/>
</dbReference>
<evidence type="ECO:0000313" key="2">
    <source>
        <dbReference type="Proteomes" id="UP000798662"/>
    </source>
</evidence>
<keyword evidence="2" id="KW-1185">Reference proteome</keyword>
<gene>
    <name evidence="1" type="ORF">I4F81_002961</name>
</gene>
<dbReference type="EMBL" id="CM020618">
    <property type="protein sequence ID" value="KAK1860372.1"/>
    <property type="molecule type" value="Genomic_DNA"/>
</dbReference>